<gene>
    <name evidence="2" type="ORF">PEV8663_04601</name>
</gene>
<dbReference type="EMBL" id="FXYH01000030">
    <property type="protein sequence ID" value="SMX50344.1"/>
    <property type="molecule type" value="Genomic_DNA"/>
</dbReference>
<feature type="transmembrane region" description="Helical" evidence="1">
    <location>
        <begin position="116"/>
        <end position="134"/>
    </location>
</feature>
<evidence type="ECO:0000313" key="2">
    <source>
        <dbReference type="EMBL" id="SMX50344.1"/>
    </source>
</evidence>
<keyword evidence="3" id="KW-1185">Reference proteome</keyword>
<feature type="transmembrane region" description="Helical" evidence="1">
    <location>
        <begin position="403"/>
        <end position="425"/>
    </location>
</feature>
<evidence type="ECO:0000256" key="1">
    <source>
        <dbReference type="SAM" id="Phobius"/>
    </source>
</evidence>
<sequence>MIRHLSHALLAMSVLTVFVAYACSFTWSKMSYDTINAVVPICLIGISLWFGYQIVKQEPYAIWTPALLFLGHVALFRGIGPLVYIFSNPITQEKIRYGAWSITDAELLDTHLLNSVGSSSILLGCLLFLSTIARRKPEVVPTGPKISVLQAAMCFLVPGALIRYGVVIPNTFGIAPAFVVPGFLLKLSFLVDIGFALLAFLAVRQGGFAKTIFWILFLPHYFTLFLEFKKSALMIGAMLPIIGAYMGNRNLRGMVLNLLLLAVIYIGSQPIVHYARAEMNEISGSIFGASFSQRVEIATGVIFGTTDSIEDIIAEDETQSGWLRLSYAANQAIAMRAYDLAGPTDTIRSVWQVFIPRFIWPEKPSFIYLGSDFYYVITGRDSTTLVGSTIHADSYWNYGWPGVIFIGCAIGVFFGFASNLALIFLRRHDFIYLPAIMLSMDIAMRQLNGWVLTGFFGQMPFYFAFLGMVWVLSQIATTLAKEAAPQSARPNVLHSDPSKTA</sequence>
<dbReference type="Proteomes" id="UP000220836">
    <property type="component" value="Unassembled WGS sequence"/>
</dbReference>
<feature type="transmembrane region" description="Helical" evidence="1">
    <location>
        <begin position="146"/>
        <end position="166"/>
    </location>
</feature>
<feature type="transmembrane region" description="Helical" evidence="1">
    <location>
        <begin position="34"/>
        <end position="55"/>
    </location>
</feature>
<feature type="transmembrane region" description="Helical" evidence="1">
    <location>
        <begin position="178"/>
        <end position="201"/>
    </location>
</feature>
<evidence type="ECO:0008006" key="4">
    <source>
        <dbReference type="Google" id="ProtNLM"/>
    </source>
</evidence>
<feature type="transmembrane region" description="Helical" evidence="1">
    <location>
        <begin position="208"/>
        <end position="226"/>
    </location>
</feature>
<name>A0A238L5H8_9RHOB</name>
<feature type="transmembrane region" description="Helical" evidence="1">
    <location>
        <begin position="255"/>
        <end position="275"/>
    </location>
</feature>
<feature type="transmembrane region" description="Helical" evidence="1">
    <location>
        <begin position="67"/>
        <end position="87"/>
    </location>
</feature>
<dbReference type="PROSITE" id="PS51257">
    <property type="entry name" value="PROKAR_LIPOPROTEIN"/>
    <property type="match status" value="1"/>
</dbReference>
<evidence type="ECO:0000313" key="3">
    <source>
        <dbReference type="Proteomes" id="UP000220836"/>
    </source>
</evidence>
<accession>A0A238L5H8</accession>
<keyword evidence="1" id="KW-0472">Membrane</keyword>
<organism evidence="2 3">
    <name type="scientific">Pelagimonas varians</name>
    <dbReference type="NCBI Taxonomy" id="696760"/>
    <lineage>
        <taxon>Bacteria</taxon>
        <taxon>Pseudomonadati</taxon>
        <taxon>Pseudomonadota</taxon>
        <taxon>Alphaproteobacteria</taxon>
        <taxon>Rhodobacterales</taxon>
        <taxon>Roseobacteraceae</taxon>
        <taxon>Pelagimonas</taxon>
    </lineage>
</organism>
<feature type="transmembrane region" description="Helical" evidence="1">
    <location>
        <begin position="459"/>
        <end position="480"/>
    </location>
</feature>
<reference evidence="2 3" key="1">
    <citation type="submission" date="2017-05" db="EMBL/GenBank/DDBJ databases">
        <authorList>
            <person name="Song R."/>
            <person name="Chenine A.L."/>
            <person name="Ruprecht R.M."/>
        </authorList>
    </citation>
    <scope>NUCLEOTIDE SEQUENCE [LARGE SCALE GENOMIC DNA]</scope>
    <source>
        <strain evidence="2 3">CECT 8663</strain>
    </source>
</reference>
<keyword evidence="1" id="KW-0812">Transmembrane</keyword>
<dbReference type="AlphaFoldDB" id="A0A238L5H8"/>
<keyword evidence="1" id="KW-1133">Transmembrane helix</keyword>
<proteinExistence type="predicted"/>
<protein>
    <recommendedName>
        <fullName evidence="4">Oligosaccharide repeat unit polymerase</fullName>
    </recommendedName>
</protein>